<dbReference type="InterPro" id="IPR021109">
    <property type="entry name" value="Peptidase_aspartic_dom_sf"/>
</dbReference>
<dbReference type="Gene3D" id="2.40.70.10">
    <property type="entry name" value="Acid Proteases"/>
    <property type="match status" value="1"/>
</dbReference>
<proteinExistence type="predicted"/>
<reference evidence="2" key="1">
    <citation type="journal article" date="2011" name="PLoS Biol.">
        <title>Gene gain and loss during evolution of obligate parasitism in the white rust pathogen of Arabidopsis thaliana.</title>
        <authorList>
            <person name="Kemen E."/>
            <person name="Gardiner A."/>
            <person name="Schultz-Larsen T."/>
            <person name="Kemen A.C."/>
            <person name="Balmuth A.L."/>
            <person name="Robert-Seilaniantz A."/>
            <person name="Bailey K."/>
            <person name="Holub E."/>
            <person name="Studholme D.J."/>
            <person name="Maclean D."/>
            <person name="Jones J.D."/>
        </authorList>
    </citation>
    <scope>NUCLEOTIDE SEQUENCE</scope>
</reference>
<dbReference type="Pfam" id="PF00026">
    <property type="entry name" value="Asp"/>
    <property type="match status" value="1"/>
</dbReference>
<evidence type="ECO:0000313" key="2">
    <source>
        <dbReference type="EMBL" id="CCA22631.1"/>
    </source>
</evidence>
<protein>
    <submittedName>
        <fullName evidence="2">AlNc14C161G7782 protein</fullName>
    </submittedName>
</protein>
<gene>
    <name evidence="2" type="primary">AlNc14C161G7782</name>
    <name evidence="2" type="ORF">ALNC14_087740</name>
</gene>
<evidence type="ECO:0000259" key="1">
    <source>
        <dbReference type="Pfam" id="PF00026"/>
    </source>
</evidence>
<dbReference type="InterPro" id="IPR033121">
    <property type="entry name" value="PEPTIDASE_A1"/>
</dbReference>
<dbReference type="SUPFAM" id="SSF50630">
    <property type="entry name" value="Acid proteases"/>
    <property type="match status" value="1"/>
</dbReference>
<feature type="domain" description="Peptidase A1" evidence="1">
    <location>
        <begin position="178"/>
        <end position="279"/>
    </location>
</feature>
<sequence length="310" mass="35235">MNTLSLPTAVPYLRNPMVQYIPCIKVPVHVPAMDHPLKPHPVFLELRNSPEGSTMKFLKMVPCVPPKMESLERPVVLDPFDATLLAYHLGVQRNTLFGFEFDRFSQPTLQFMSGKVTSLANIHYHESPVSAQHKENELLGPLDVEIRNFFRAEREGTSPNGAKQSLCFTYADLDTLVPKKVFADLKAHLQANGMKFFDSDQNGRIDCSKVQHGVLPAIQISIKGDPKTYHFESKDYIVEEKNTKCRIAIRENPDKDNVDNWIIGALFAKSHATVFKLSQEHRLQFGFWSISERQGYIPVDQVLEKLNENS</sequence>
<dbReference type="HOGENOM" id="CLU_898383_0_0_1"/>
<dbReference type="EMBL" id="FR824206">
    <property type="protein sequence ID" value="CCA22631.1"/>
    <property type="molecule type" value="Genomic_DNA"/>
</dbReference>
<name>F0WMU6_9STRA</name>
<organism evidence="2">
    <name type="scientific">Albugo laibachii Nc14</name>
    <dbReference type="NCBI Taxonomy" id="890382"/>
    <lineage>
        <taxon>Eukaryota</taxon>
        <taxon>Sar</taxon>
        <taxon>Stramenopiles</taxon>
        <taxon>Oomycota</taxon>
        <taxon>Peronosporomycetes</taxon>
        <taxon>Albuginales</taxon>
        <taxon>Albuginaceae</taxon>
        <taxon>Albugo</taxon>
    </lineage>
</organism>
<accession>F0WMU6</accession>
<reference evidence="2" key="2">
    <citation type="submission" date="2011-02" db="EMBL/GenBank/DDBJ databases">
        <authorList>
            <person name="MacLean D."/>
        </authorList>
    </citation>
    <scope>NUCLEOTIDE SEQUENCE</scope>
</reference>
<dbReference type="AlphaFoldDB" id="F0WMU6"/>